<dbReference type="InterPro" id="IPR029062">
    <property type="entry name" value="Class_I_gatase-like"/>
</dbReference>
<sequence length="203" mass="22232">MISVFLLDNVDSFSYNLVDELRALELDVRVFRNTVPATHIIQEMQTQQQQNDVVLVLSPGPGCPSEAGCMPELLKMADGQFPVIGICLGHQAIVEHFGGDVVRASQVMHGKSSDITHNHAELFADLPQPLAVARYHSLVGANLPAELSVIAHFEEMPMAVYHPQQRMIGYQFHPESMLTAQGSQLLMQSLQFLTGANATQGAN</sequence>
<dbReference type="Gene3D" id="3.40.50.880">
    <property type="match status" value="1"/>
</dbReference>
<evidence type="ECO:0000256" key="4">
    <source>
        <dbReference type="ARBA" id="ARBA00047683"/>
    </source>
</evidence>
<keyword evidence="3 6" id="KW-0456">Lyase</keyword>
<dbReference type="PANTHER" id="PTHR43418">
    <property type="entry name" value="MULTIFUNCTIONAL TRYPTOPHAN BIOSYNTHESIS PROTEIN-RELATED"/>
    <property type="match status" value="1"/>
</dbReference>
<evidence type="ECO:0000259" key="5">
    <source>
        <dbReference type="Pfam" id="PF00117"/>
    </source>
</evidence>
<evidence type="ECO:0000256" key="2">
    <source>
        <dbReference type="ARBA" id="ARBA00022962"/>
    </source>
</evidence>
<evidence type="ECO:0000256" key="1">
    <source>
        <dbReference type="ARBA" id="ARBA00012266"/>
    </source>
</evidence>
<gene>
    <name evidence="6" type="ORF">QTP81_04525</name>
</gene>
<evidence type="ECO:0000256" key="3">
    <source>
        <dbReference type="ARBA" id="ARBA00023239"/>
    </source>
</evidence>
<accession>A0ABT7SUM2</accession>
<dbReference type="PRINTS" id="PR00096">
    <property type="entry name" value="GATASE"/>
</dbReference>
<dbReference type="CDD" id="cd01743">
    <property type="entry name" value="GATase1_Anthranilate_Synthase"/>
    <property type="match status" value="1"/>
</dbReference>
<dbReference type="InterPro" id="IPR050472">
    <property type="entry name" value="Anth_synth/Amidotransfase"/>
</dbReference>
<reference evidence="6 7" key="1">
    <citation type="submission" date="2023-06" db="EMBL/GenBank/DDBJ databases">
        <title>Alteromonas sp. ASW11-36 isolated from intertidal sand.</title>
        <authorList>
            <person name="Li Y."/>
        </authorList>
    </citation>
    <scope>NUCLEOTIDE SEQUENCE [LARGE SCALE GENOMIC DNA]</scope>
    <source>
        <strain evidence="6 7">ASW11-36</strain>
    </source>
</reference>
<protein>
    <recommendedName>
        <fullName evidence="1">anthranilate synthase</fullName>
        <ecNumber evidence="1">4.1.3.27</ecNumber>
    </recommendedName>
</protein>
<evidence type="ECO:0000313" key="6">
    <source>
        <dbReference type="EMBL" id="MDM7859865.1"/>
    </source>
</evidence>
<feature type="domain" description="Glutamine amidotransferase" evidence="5">
    <location>
        <begin position="6"/>
        <end position="189"/>
    </location>
</feature>
<dbReference type="EMBL" id="JAUCBP010000006">
    <property type="protein sequence ID" value="MDM7859865.1"/>
    <property type="molecule type" value="Genomic_DNA"/>
</dbReference>
<dbReference type="InterPro" id="IPR006221">
    <property type="entry name" value="TrpG/PapA_dom"/>
</dbReference>
<keyword evidence="7" id="KW-1185">Reference proteome</keyword>
<keyword evidence="2" id="KW-0315">Glutamine amidotransferase</keyword>
<dbReference type="Proteomes" id="UP001234343">
    <property type="component" value="Unassembled WGS sequence"/>
</dbReference>
<organism evidence="6 7">
    <name type="scientific">Alteromonas arenosi</name>
    <dbReference type="NCBI Taxonomy" id="3055817"/>
    <lineage>
        <taxon>Bacteria</taxon>
        <taxon>Pseudomonadati</taxon>
        <taxon>Pseudomonadota</taxon>
        <taxon>Gammaproteobacteria</taxon>
        <taxon>Alteromonadales</taxon>
        <taxon>Alteromonadaceae</taxon>
        <taxon>Alteromonas/Salinimonas group</taxon>
        <taxon>Alteromonas</taxon>
    </lineage>
</organism>
<dbReference type="PRINTS" id="PR00097">
    <property type="entry name" value="ANTSNTHASEII"/>
</dbReference>
<evidence type="ECO:0000313" key="7">
    <source>
        <dbReference type="Proteomes" id="UP001234343"/>
    </source>
</evidence>
<name>A0ABT7SUM2_9ALTE</name>
<dbReference type="InterPro" id="IPR017926">
    <property type="entry name" value="GATASE"/>
</dbReference>
<dbReference type="Pfam" id="PF00117">
    <property type="entry name" value="GATase"/>
    <property type="match status" value="1"/>
</dbReference>
<dbReference type="SUPFAM" id="SSF52317">
    <property type="entry name" value="Class I glutamine amidotransferase-like"/>
    <property type="match status" value="1"/>
</dbReference>
<dbReference type="NCBIfam" id="TIGR00566">
    <property type="entry name" value="trpG_papA"/>
    <property type="match status" value="1"/>
</dbReference>
<dbReference type="EC" id="4.1.3.27" evidence="1"/>
<comment type="catalytic activity">
    <reaction evidence="4">
        <text>chorismate + L-glutamine = anthranilate + pyruvate + L-glutamate + H(+)</text>
        <dbReference type="Rhea" id="RHEA:21732"/>
        <dbReference type="ChEBI" id="CHEBI:15361"/>
        <dbReference type="ChEBI" id="CHEBI:15378"/>
        <dbReference type="ChEBI" id="CHEBI:16567"/>
        <dbReference type="ChEBI" id="CHEBI:29748"/>
        <dbReference type="ChEBI" id="CHEBI:29985"/>
        <dbReference type="ChEBI" id="CHEBI:58359"/>
        <dbReference type="EC" id="4.1.3.27"/>
    </reaction>
</comment>
<proteinExistence type="predicted"/>
<dbReference type="GO" id="GO:0004049">
    <property type="term" value="F:anthranilate synthase activity"/>
    <property type="evidence" value="ECO:0007669"/>
    <property type="project" value="UniProtKB-EC"/>
</dbReference>
<comment type="caution">
    <text evidence="6">The sequence shown here is derived from an EMBL/GenBank/DDBJ whole genome shotgun (WGS) entry which is preliminary data.</text>
</comment>
<dbReference type="PANTHER" id="PTHR43418:SF2">
    <property type="entry name" value="BIFUNCTIONAL PROTEIN TRPGD"/>
    <property type="match status" value="1"/>
</dbReference>
<dbReference type="RefSeq" id="WP_289364044.1">
    <property type="nucleotide sequence ID" value="NZ_JAUCBP010000006.1"/>
</dbReference>
<dbReference type="PROSITE" id="PS51273">
    <property type="entry name" value="GATASE_TYPE_1"/>
    <property type="match status" value="1"/>
</dbReference>